<organism evidence="11 12">
    <name type="scientific">Zunongwangia pacifica</name>
    <dbReference type="NCBI Taxonomy" id="2911062"/>
    <lineage>
        <taxon>Bacteria</taxon>
        <taxon>Pseudomonadati</taxon>
        <taxon>Bacteroidota</taxon>
        <taxon>Flavobacteriia</taxon>
        <taxon>Flavobacteriales</taxon>
        <taxon>Flavobacteriaceae</taxon>
        <taxon>Zunongwangia</taxon>
    </lineage>
</organism>
<dbReference type="SUPFAM" id="SSF48498">
    <property type="entry name" value="Tetracyclin repressor-like, C-terminal domain"/>
    <property type="match status" value="1"/>
</dbReference>
<dbReference type="PANTHER" id="PTHR43479:SF11">
    <property type="entry name" value="ACREF_ENVCD OPERON REPRESSOR-RELATED"/>
    <property type="match status" value="1"/>
</dbReference>
<dbReference type="EMBL" id="JAKHSK010000005">
    <property type="protein sequence ID" value="MCL6217689.1"/>
    <property type="molecule type" value="Genomic_DNA"/>
</dbReference>
<feature type="DNA-binding region" description="H-T-H motif" evidence="9">
    <location>
        <begin position="31"/>
        <end position="50"/>
    </location>
</feature>
<dbReference type="InterPro" id="IPR009057">
    <property type="entry name" value="Homeodomain-like_sf"/>
</dbReference>
<evidence type="ECO:0000256" key="6">
    <source>
        <dbReference type="ARBA" id="ARBA00023125"/>
    </source>
</evidence>
<comment type="caution">
    <text evidence="11">The sequence shown here is derived from an EMBL/GenBank/DDBJ whole genome shotgun (WGS) entry which is preliminary data.</text>
</comment>
<evidence type="ECO:0000256" key="2">
    <source>
        <dbReference type="ARBA" id="ARBA00011738"/>
    </source>
</evidence>
<evidence type="ECO:0000256" key="8">
    <source>
        <dbReference type="ARBA" id="ARBA00030200"/>
    </source>
</evidence>
<keyword evidence="7" id="KW-0804">Transcription</keyword>
<dbReference type="GO" id="GO:0003677">
    <property type="term" value="F:DNA binding"/>
    <property type="evidence" value="ECO:0007669"/>
    <property type="project" value="UniProtKB-UniRule"/>
</dbReference>
<dbReference type="AlphaFoldDB" id="A0A9X1ZPM8"/>
<keyword evidence="5" id="KW-0805">Transcription regulation</keyword>
<gene>
    <name evidence="11" type="ORF">L1967_05205</name>
</gene>
<accession>A0A9X1ZPM8</accession>
<evidence type="ECO:0000256" key="7">
    <source>
        <dbReference type="ARBA" id="ARBA00023163"/>
    </source>
</evidence>
<evidence type="ECO:0000256" key="1">
    <source>
        <dbReference type="ARBA" id="ARBA00002291"/>
    </source>
</evidence>
<evidence type="ECO:0000256" key="9">
    <source>
        <dbReference type="PROSITE-ProRule" id="PRU00335"/>
    </source>
</evidence>
<evidence type="ECO:0000259" key="10">
    <source>
        <dbReference type="PROSITE" id="PS50977"/>
    </source>
</evidence>
<dbReference type="SUPFAM" id="SSF46689">
    <property type="entry name" value="Homeodomain-like"/>
    <property type="match status" value="1"/>
</dbReference>
<name>A0A9X1ZPM8_9FLAO</name>
<dbReference type="PANTHER" id="PTHR43479">
    <property type="entry name" value="ACREF/ENVCD OPERON REPRESSOR-RELATED"/>
    <property type="match status" value="1"/>
</dbReference>
<feature type="domain" description="HTH tetR-type" evidence="10">
    <location>
        <begin position="8"/>
        <end position="68"/>
    </location>
</feature>
<dbReference type="Pfam" id="PF18665">
    <property type="entry name" value="TetR_C_37"/>
    <property type="match status" value="1"/>
</dbReference>
<sequence>MGRKSLSVKRRKEIIRSFYRIAKKIGLENTSIAKVAEDMQISNGLVMHYFKTRDELLIGLNEYILEQHLNMVNSIEYGDMDNRKSLENFITDLFSRKWNKYFDDGVFYSCYALIYRKEDFNTSFRKYLEKLHQVLQTKLLEAKSHGVISNDNVPEITEVIFALIDGSYYYLGMFDQKDKTYEQQEKLYIKYAIKLLDFSCDPS</sequence>
<dbReference type="RefSeq" id="WP_249600668.1">
    <property type="nucleotide sequence ID" value="NZ_JAKHSK010000005.1"/>
</dbReference>
<evidence type="ECO:0000256" key="4">
    <source>
        <dbReference type="ARBA" id="ARBA00022491"/>
    </source>
</evidence>
<evidence type="ECO:0000313" key="11">
    <source>
        <dbReference type="EMBL" id="MCL6217689.1"/>
    </source>
</evidence>
<dbReference type="PROSITE" id="PS50977">
    <property type="entry name" value="HTH_TETR_2"/>
    <property type="match status" value="1"/>
</dbReference>
<keyword evidence="12" id="KW-1185">Reference proteome</keyword>
<dbReference type="InterPro" id="IPR041646">
    <property type="entry name" value="IcaR_C"/>
</dbReference>
<proteinExistence type="predicted"/>
<reference evidence="11" key="1">
    <citation type="submission" date="2022-01" db="EMBL/GenBank/DDBJ databases">
        <title>Genome sequencing of Zunongwangia sp. M21534 genome.</title>
        <authorList>
            <person name="Chen Y."/>
            <person name="Dong C."/>
            <person name="Shao Z."/>
        </authorList>
    </citation>
    <scope>NUCLEOTIDE SEQUENCE</scope>
    <source>
        <strain evidence="11">MCCC M21534</strain>
    </source>
</reference>
<evidence type="ECO:0000256" key="5">
    <source>
        <dbReference type="ARBA" id="ARBA00023015"/>
    </source>
</evidence>
<protein>
    <recommendedName>
        <fullName evidence="3">Biofilm operon icaADBC HTH-type negative transcriptional regulator IcaR</fullName>
    </recommendedName>
    <alternativeName>
        <fullName evidence="8">Intercellular adhesion protein R</fullName>
    </alternativeName>
</protein>
<dbReference type="Proteomes" id="UP001139521">
    <property type="component" value="Unassembled WGS sequence"/>
</dbReference>
<comment type="function">
    <text evidence="1">Represses transcription of the icaADBC operon necessary for biofilm production.</text>
</comment>
<dbReference type="InterPro" id="IPR036271">
    <property type="entry name" value="Tet_transcr_reg_TetR-rel_C_sf"/>
</dbReference>
<dbReference type="InterPro" id="IPR001647">
    <property type="entry name" value="HTH_TetR"/>
</dbReference>
<dbReference type="Gene3D" id="1.10.357.10">
    <property type="entry name" value="Tetracycline Repressor, domain 2"/>
    <property type="match status" value="1"/>
</dbReference>
<keyword evidence="6 9" id="KW-0238">DNA-binding</keyword>
<keyword evidence="4" id="KW-0678">Repressor</keyword>
<evidence type="ECO:0000256" key="3">
    <source>
        <dbReference type="ARBA" id="ARBA00014341"/>
    </source>
</evidence>
<dbReference type="InterPro" id="IPR050624">
    <property type="entry name" value="HTH-type_Tx_Regulator"/>
</dbReference>
<evidence type="ECO:0000313" key="12">
    <source>
        <dbReference type="Proteomes" id="UP001139521"/>
    </source>
</evidence>
<comment type="subunit">
    <text evidence="2">Homodimer.</text>
</comment>